<dbReference type="EMBL" id="CP034346">
    <property type="protein sequence ID" value="AZS17393.1"/>
    <property type="molecule type" value="Genomic_DNA"/>
</dbReference>
<accession>A0A3S9V4A8</accession>
<gene>
    <name evidence="1" type="ORF">EI981_25210</name>
</gene>
<sequence length="134" mass="15215">MLEFNPSQLMKILDLTSDRVVAAAQRGVEKALEELAQDSEKLAPKDKGNLVRSKQVKVEVKNGLRVTGQISYSAIRKSKSGWEFDYAIYLHELSDFDPTTPGTGPKFLERPLKARYRRYQKIIADEIKGEFGRV</sequence>
<dbReference type="KEGG" id="plut:EI981_25210"/>
<evidence type="ECO:0000313" key="1">
    <source>
        <dbReference type="EMBL" id="AZS17393.1"/>
    </source>
</evidence>
<reference evidence="2" key="1">
    <citation type="submission" date="2018-12" db="EMBL/GenBank/DDBJ databases">
        <title>Complete genome sequence of Paenibacillus sp. MBLB1234.</title>
        <authorList>
            <person name="Nam Y.-D."/>
            <person name="Kang J."/>
            <person name="Chung W.-H."/>
            <person name="Park Y.S."/>
        </authorList>
    </citation>
    <scope>NUCLEOTIDE SEQUENCE [LARGE SCALE GENOMIC DNA]</scope>
    <source>
        <strain evidence="2">MBLB1234</strain>
    </source>
</reference>
<keyword evidence="2" id="KW-1185">Reference proteome</keyword>
<organism evidence="1 2">
    <name type="scientific">Paenibacillus lutimineralis</name>
    <dbReference type="NCBI Taxonomy" id="2707005"/>
    <lineage>
        <taxon>Bacteria</taxon>
        <taxon>Bacillati</taxon>
        <taxon>Bacillota</taxon>
        <taxon>Bacilli</taxon>
        <taxon>Bacillales</taxon>
        <taxon>Paenibacillaceae</taxon>
        <taxon>Paenibacillus</taxon>
    </lineage>
</organism>
<dbReference type="AlphaFoldDB" id="A0A3S9V4A8"/>
<dbReference type="OrthoDB" id="2476432at2"/>
<name>A0A3S9V4A8_9BACL</name>
<protein>
    <submittedName>
        <fullName evidence="1">HK97 gp10 family phage protein</fullName>
    </submittedName>
</protein>
<dbReference type="RefSeq" id="WP_127002918.1">
    <property type="nucleotide sequence ID" value="NZ_CP034346.1"/>
</dbReference>
<dbReference type="Proteomes" id="UP000270678">
    <property type="component" value="Chromosome"/>
</dbReference>
<proteinExistence type="predicted"/>
<evidence type="ECO:0000313" key="2">
    <source>
        <dbReference type="Proteomes" id="UP000270678"/>
    </source>
</evidence>